<comment type="caution">
    <text evidence="13">The sequence shown here is derived from an EMBL/GenBank/DDBJ whole genome shotgun (WGS) entry which is preliminary data.</text>
</comment>
<evidence type="ECO:0000256" key="3">
    <source>
        <dbReference type="ARBA" id="ARBA00005735"/>
    </source>
</evidence>
<evidence type="ECO:0000256" key="10">
    <source>
        <dbReference type="ARBA" id="ARBA00023180"/>
    </source>
</evidence>
<evidence type="ECO:0000256" key="4">
    <source>
        <dbReference type="ARBA" id="ARBA00022676"/>
    </source>
</evidence>
<evidence type="ECO:0008006" key="15">
    <source>
        <dbReference type="Google" id="ProtNLM"/>
    </source>
</evidence>
<evidence type="ECO:0000313" key="14">
    <source>
        <dbReference type="Proteomes" id="UP000828390"/>
    </source>
</evidence>
<evidence type="ECO:0000259" key="11">
    <source>
        <dbReference type="Pfam" id="PF02709"/>
    </source>
</evidence>
<dbReference type="Proteomes" id="UP000828390">
    <property type="component" value="Unassembled WGS sequence"/>
</dbReference>
<feature type="domain" description="Galactosyltransferase N-terminal" evidence="12">
    <location>
        <begin position="18"/>
        <end position="128"/>
    </location>
</feature>
<reference evidence="13" key="2">
    <citation type="submission" date="2020-11" db="EMBL/GenBank/DDBJ databases">
        <authorList>
            <person name="McCartney M.A."/>
            <person name="Auch B."/>
            <person name="Kono T."/>
            <person name="Mallez S."/>
            <person name="Becker A."/>
            <person name="Gohl D.M."/>
            <person name="Silverstein K.A.T."/>
            <person name="Koren S."/>
            <person name="Bechman K.B."/>
            <person name="Herman A."/>
            <person name="Abrahante J.E."/>
            <person name="Garbe J."/>
        </authorList>
    </citation>
    <scope>NUCLEOTIDE SEQUENCE</scope>
    <source>
        <strain evidence="13">Duluth1</strain>
        <tissue evidence="13">Whole animal</tissue>
    </source>
</reference>
<evidence type="ECO:0000256" key="8">
    <source>
        <dbReference type="ARBA" id="ARBA00022989"/>
    </source>
</evidence>
<dbReference type="GO" id="GO:0016020">
    <property type="term" value="C:membrane"/>
    <property type="evidence" value="ECO:0007669"/>
    <property type="project" value="UniProtKB-SubCell"/>
</dbReference>
<dbReference type="CDD" id="cd00899">
    <property type="entry name" value="b4GalT"/>
    <property type="match status" value="1"/>
</dbReference>
<evidence type="ECO:0000256" key="6">
    <source>
        <dbReference type="ARBA" id="ARBA00022692"/>
    </source>
</evidence>
<keyword evidence="4" id="KW-0328">Glycosyltransferase</keyword>
<dbReference type="Pfam" id="PF13733">
    <property type="entry name" value="Glyco_transf_7N"/>
    <property type="match status" value="1"/>
</dbReference>
<keyword evidence="10" id="KW-0325">Glycoprotein</keyword>
<evidence type="ECO:0000256" key="7">
    <source>
        <dbReference type="ARBA" id="ARBA00022968"/>
    </source>
</evidence>
<dbReference type="PRINTS" id="PR02050">
    <property type="entry name" value="B14GALTRFASE"/>
</dbReference>
<keyword evidence="6" id="KW-0812">Transmembrane</keyword>
<dbReference type="Gene3D" id="3.90.550.10">
    <property type="entry name" value="Spore Coat Polysaccharide Biosynthesis Protein SpsA, Chain A"/>
    <property type="match status" value="1"/>
</dbReference>
<reference evidence="13" key="1">
    <citation type="journal article" date="2019" name="bioRxiv">
        <title>The Genome of the Zebra Mussel, Dreissena polymorpha: A Resource for Invasive Species Research.</title>
        <authorList>
            <person name="McCartney M.A."/>
            <person name="Auch B."/>
            <person name="Kono T."/>
            <person name="Mallez S."/>
            <person name="Zhang Y."/>
            <person name="Obille A."/>
            <person name="Becker A."/>
            <person name="Abrahante J.E."/>
            <person name="Garbe J."/>
            <person name="Badalamenti J.P."/>
            <person name="Herman A."/>
            <person name="Mangelson H."/>
            <person name="Liachko I."/>
            <person name="Sullivan S."/>
            <person name="Sone E.D."/>
            <person name="Koren S."/>
            <person name="Silverstein K.A.T."/>
            <person name="Beckman K.B."/>
            <person name="Gohl D.M."/>
        </authorList>
    </citation>
    <scope>NUCLEOTIDE SEQUENCE</scope>
    <source>
        <strain evidence="13">Duluth1</strain>
        <tissue evidence="13">Whole animal</tissue>
    </source>
</reference>
<sequence>MQLKSSRNKYELSQFIQQQSNVINPVKPGGIWSPSGCVARQRVAIIIPFRGRQQHLTILLTDLIPLLKNQQLGFQIFVIEQFGSGVFNKGRLMNAGFFEAFGRPSFDCYIFHDVDLVPETNMSVYTCEEWPKHLSVAVDKLNYRLPYPNLVGGVLAFRPEHFVAVNGYSNEYWGWGGEDDDMAARMIQMGLGVCRQSAESSRYRMIPHDPSEMPYPARRNTLLSNAERRMFNDGLGNLVYKRTSESRQPLYTHIVVDIGSEPLTLTQQ</sequence>
<evidence type="ECO:0000259" key="12">
    <source>
        <dbReference type="Pfam" id="PF13733"/>
    </source>
</evidence>
<keyword evidence="9" id="KW-0472">Membrane</keyword>
<name>A0A9D4NPB2_DREPO</name>
<dbReference type="InterPro" id="IPR029044">
    <property type="entry name" value="Nucleotide-diphossugar_trans"/>
</dbReference>
<dbReference type="SUPFAM" id="SSF53448">
    <property type="entry name" value="Nucleotide-diphospho-sugar transferases"/>
    <property type="match status" value="1"/>
</dbReference>
<comment type="subcellular location">
    <subcellularLocation>
        <location evidence="1">Membrane</location>
        <topology evidence="1">Single-pass type II membrane protein</topology>
    </subcellularLocation>
</comment>
<dbReference type="PANTHER" id="PTHR19300:SF57">
    <property type="entry name" value="BETA-1,4-N-ACETYLGALACTOSAMINYLTRANSFERASE"/>
    <property type="match status" value="1"/>
</dbReference>
<keyword evidence="5" id="KW-0808">Transferase</keyword>
<keyword evidence="8" id="KW-1133">Transmembrane helix</keyword>
<organism evidence="13 14">
    <name type="scientific">Dreissena polymorpha</name>
    <name type="common">Zebra mussel</name>
    <name type="synonym">Mytilus polymorpha</name>
    <dbReference type="NCBI Taxonomy" id="45954"/>
    <lineage>
        <taxon>Eukaryota</taxon>
        <taxon>Metazoa</taxon>
        <taxon>Spiralia</taxon>
        <taxon>Lophotrochozoa</taxon>
        <taxon>Mollusca</taxon>
        <taxon>Bivalvia</taxon>
        <taxon>Autobranchia</taxon>
        <taxon>Heteroconchia</taxon>
        <taxon>Euheterodonta</taxon>
        <taxon>Imparidentia</taxon>
        <taxon>Neoheterodontei</taxon>
        <taxon>Myida</taxon>
        <taxon>Dreissenoidea</taxon>
        <taxon>Dreissenidae</taxon>
        <taxon>Dreissena</taxon>
    </lineage>
</organism>
<evidence type="ECO:0000256" key="5">
    <source>
        <dbReference type="ARBA" id="ARBA00022679"/>
    </source>
</evidence>
<gene>
    <name evidence="13" type="ORF">DPMN_022370</name>
</gene>
<keyword evidence="7" id="KW-0735">Signal-anchor</keyword>
<comment type="similarity">
    <text evidence="3">Belongs to the glycosyltransferase 7 family.</text>
</comment>
<evidence type="ECO:0000256" key="1">
    <source>
        <dbReference type="ARBA" id="ARBA00004606"/>
    </source>
</evidence>
<proteinExistence type="inferred from homology"/>
<comment type="pathway">
    <text evidence="2">Protein modification; protein glycosylation.</text>
</comment>
<dbReference type="InterPro" id="IPR027791">
    <property type="entry name" value="Galactosyl_T_C"/>
</dbReference>
<evidence type="ECO:0000313" key="13">
    <source>
        <dbReference type="EMBL" id="KAH3898151.1"/>
    </source>
</evidence>
<evidence type="ECO:0000256" key="2">
    <source>
        <dbReference type="ARBA" id="ARBA00004922"/>
    </source>
</evidence>
<dbReference type="EMBL" id="JAIWYP010000001">
    <property type="protein sequence ID" value="KAH3898151.1"/>
    <property type="molecule type" value="Genomic_DNA"/>
</dbReference>
<dbReference type="Pfam" id="PF02709">
    <property type="entry name" value="Glyco_transf_7C"/>
    <property type="match status" value="1"/>
</dbReference>
<dbReference type="GO" id="GO:0005794">
    <property type="term" value="C:Golgi apparatus"/>
    <property type="evidence" value="ECO:0007669"/>
    <property type="project" value="TreeGrafter"/>
</dbReference>
<dbReference type="PANTHER" id="PTHR19300">
    <property type="entry name" value="BETA-1,4-GALACTOSYLTRANSFERASE"/>
    <property type="match status" value="1"/>
</dbReference>
<dbReference type="GO" id="GO:0005975">
    <property type="term" value="P:carbohydrate metabolic process"/>
    <property type="evidence" value="ECO:0007669"/>
    <property type="project" value="InterPro"/>
</dbReference>
<dbReference type="AlphaFoldDB" id="A0A9D4NPB2"/>
<dbReference type="GO" id="GO:0008378">
    <property type="term" value="F:galactosyltransferase activity"/>
    <property type="evidence" value="ECO:0007669"/>
    <property type="project" value="TreeGrafter"/>
</dbReference>
<keyword evidence="14" id="KW-1185">Reference proteome</keyword>
<accession>A0A9D4NPB2</accession>
<dbReference type="InterPro" id="IPR003859">
    <property type="entry name" value="Galactosyl_T"/>
</dbReference>
<evidence type="ECO:0000256" key="9">
    <source>
        <dbReference type="ARBA" id="ARBA00023136"/>
    </source>
</evidence>
<protein>
    <recommendedName>
        <fullName evidence="15">Beta-1,4-N-acetylgalactosaminyltransferase bre-4</fullName>
    </recommendedName>
</protein>
<feature type="domain" description="Galactosyltransferase C-terminal" evidence="11">
    <location>
        <begin position="132"/>
        <end position="209"/>
    </location>
</feature>
<dbReference type="InterPro" id="IPR027995">
    <property type="entry name" value="Galactosyl_T_N"/>
</dbReference>